<evidence type="ECO:0000256" key="5">
    <source>
        <dbReference type="ARBA" id="ARBA00023306"/>
    </source>
</evidence>
<dbReference type="GO" id="GO:0005737">
    <property type="term" value="C:cytoplasm"/>
    <property type="evidence" value="ECO:0007669"/>
    <property type="project" value="UniProtKB-SubCell"/>
</dbReference>
<dbReference type="InterPro" id="IPR019933">
    <property type="entry name" value="DivIVA_domain"/>
</dbReference>
<feature type="region of interest" description="Disordered" evidence="6">
    <location>
        <begin position="190"/>
        <end position="219"/>
    </location>
</feature>
<feature type="region of interest" description="Disordered" evidence="6">
    <location>
        <begin position="1"/>
        <end position="23"/>
    </location>
</feature>
<comment type="subcellular location">
    <subcellularLocation>
        <location evidence="1">Cytoplasm</location>
    </subcellularLocation>
</comment>
<keyword evidence="2" id="KW-0963">Cytoplasm</keyword>
<dbReference type="Proteomes" id="UP000051647">
    <property type="component" value="Unassembled WGS sequence"/>
</dbReference>
<name>A0A0R1SH27_9LACO</name>
<evidence type="ECO:0000256" key="6">
    <source>
        <dbReference type="SAM" id="MobiDB-lite"/>
    </source>
</evidence>
<dbReference type="PANTHER" id="PTHR35794:SF1">
    <property type="entry name" value="CELL CYCLE PROTEIN GPSB"/>
    <property type="match status" value="1"/>
</dbReference>
<sequence length="242" mass="27406">MQTMNNMNQMNGNGFDQQPNNDNKFFLNFQPNDILQKEFKTKMRGYDQTEVDQFLDGIIKDYESYSNELNRLKAENDRLQSQLSSMSQNGNTQSSRQTTAPRQRANRTIPVQPKSNVMPGMNSQNNQKPDASTYYDILRRVSNLEKHVFGHDFSNGMPNQDANNAKGDNNIKQFASAAVPNNGANHNNPFESGHNEINTDPMSNTNNNNNNGNLNPNHFDATRQNMNGFNSNVNNNGNMSQF</sequence>
<dbReference type="PANTHER" id="PTHR35794">
    <property type="entry name" value="CELL DIVISION PROTEIN DIVIVA"/>
    <property type="match status" value="1"/>
</dbReference>
<evidence type="ECO:0000256" key="2">
    <source>
        <dbReference type="ARBA" id="ARBA00022490"/>
    </source>
</evidence>
<feature type="compositionally biased region" description="Low complexity" evidence="6">
    <location>
        <begin position="204"/>
        <end position="217"/>
    </location>
</feature>
<keyword evidence="8" id="KW-1185">Reference proteome</keyword>
<evidence type="ECO:0000256" key="4">
    <source>
        <dbReference type="ARBA" id="ARBA00023054"/>
    </source>
</evidence>
<gene>
    <name evidence="7" type="ORF">FC27_GL000228</name>
</gene>
<dbReference type="PATRIC" id="fig|1423815.3.peg.230"/>
<feature type="compositionally biased region" description="Polar residues" evidence="6">
    <location>
        <begin position="79"/>
        <end position="101"/>
    </location>
</feature>
<feature type="region of interest" description="Disordered" evidence="6">
    <location>
        <begin position="78"/>
        <end position="130"/>
    </location>
</feature>
<protein>
    <submittedName>
        <fullName evidence="7">Cell division protein GpsB</fullName>
    </submittedName>
</protein>
<evidence type="ECO:0000256" key="3">
    <source>
        <dbReference type="ARBA" id="ARBA00022618"/>
    </source>
</evidence>
<feature type="compositionally biased region" description="Polar residues" evidence="6">
    <location>
        <begin position="190"/>
        <end position="203"/>
    </location>
</feature>
<feature type="compositionally biased region" description="Polar residues" evidence="6">
    <location>
        <begin position="121"/>
        <end position="130"/>
    </location>
</feature>
<evidence type="ECO:0000256" key="1">
    <source>
        <dbReference type="ARBA" id="ARBA00004496"/>
    </source>
</evidence>
<keyword evidence="3 7" id="KW-0132">Cell division</keyword>
<reference evidence="7 8" key="1">
    <citation type="journal article" date="2015" name="Genome Announc.">
        <title>Expanding the biotechnology potential of lactobacilli through comparative genomics of 213 strains and associated genera.</title>
        <authorList>
            <person name="Sun Z."/>
            <person name="Harris H.M."/>
            <person name="McCann A."/>
            <person name="Guo C."/>
            <person name="Argimon S."/>
            <person name="Zhang W."/>
            <person name="Yang X."/>
            <person name="Jeffery I.B."/>
            <person name="Cooney J.C."/>
            <person name="Kagawa T.F."/>
            <person name="Liu W."/>
            <person name="Song Y."/>
            <person name="Salvetti E."/>
            <person name="Wrobel A."/>
            <person name="Rasinkangas P."/>
            <person name="Parkhill J."/>
            <person name="Rea M.C."/>
            <person name="O'Sullivan O."/>
            <person name="Ritari J."/>
            <person name="Douillard F.P."/>
            <person name="Paul Ross R."/>
            <person name="Yang R."/>
            <person name="Briner A.E."/>
            <person name="Felis G.E."/>
            <person name="de Vos W.M."/>
            <person name="Barrangou R."/>
            <person name="Klaenhammer T.R."/>
            <person name="Caufield P.W."/>
            <person name="Cui Y."/>
            <person name="Zhang H."/>
            <person name="O'Toole P.W."/>
        </authorList>
    </citation>
    <scope>NUCLEOTIDE SEQUENCE [LARGE SCALE GENOMIC DNA]</scope>
    <source>
        <strain evidence="7 8">DSM 14857</strain>
    </source>
</reference>
<comment type="caution">
    <text evidence="7">The sequence shown here is derived from an EMBL/GenBank/DDBJ whole genome shotgun (WGS) entry which is preliminary data.</text>
</comment>
<feature type="compositionally biased region" description="Low complexity" evidence="6">
    <location>
        <begin position="1"/>
        <end position="14"/>
    </location>
</feature>
<organism evidence="7 8">
    <name type="scientific">Companilactobacillus versmoldensis DSM 14857 = KCTC 3814</name>
    <dbReference type="NCBI Taxonomy" id="1423815"/>
    <lineage>
        <taxon>Bacteria</taxon>
        <taxon>Bacillati</taxon>
        <taxon>Bacillota</taxon>
        <taxon>Bacilli</taxon>
        <taxon>Lactobacillales</taxon>
        <taxon>Lactobacillaceae</taxon>
        <taxon>Companilactobacillus</taxon>
    </lineage>
</organism>
<dbReference type="NCBIfam" id="TIGR03544">
    <property type="entry name" value="DivI1A_domain"/>
    <property type="match status" value="1"/>
</dbReference>
<dbReference type="AlphaFoldDB" id="A0A0R1SH27"/>
<dbReference type="EMBL" id="AZFA01000001">
    <property type="protein sequence ID" value="KRL68529.1"/>
    <property type="molecule type" value="Genomic_DNA"/>
</dbReference>
<dbReference type="Gene3D" id="6.10.250.660">
    <property type="match status" value="1"/>
</dbReference>
<dbReference type="STRING" id="1423815.FC27_GL000228"/>
<keyword evidence="5" id="KW-0131">Cell cycle</keyword>
<dbReference type="InterPro" id="IPR007793">
    <property type="entry name" value="DivIVA_fam"/>
</dbReference>
<proteinExistence type="predicted"/>
<dbReference type="Pfam" id="PF05103">
    <property type="entry name" value="DivIVA"/>
    <property type="match status" value="1"/>
</dbReference>
<dbReference type="eggNOG" id="COG3599">
    <property type="taxonomic scope" value="Bacteria"/>
</dbReference>
<accession>A0A0R1SH27</accession>
<evidence type="ECO:0000313" key="8">
    <source>
        <dbReference type="Proteomes" id="UP000051647"/>
    </source>
</evidence>
<keyword evidence="4" id="KW-0175">Coiled coil</keyword>
<evidence type="ECO:0000313" key="7">
    <source>
        <dbReference type="EMBL" id="KRL68529.1"/>
    </source>
</evidence>
<dbReference type="GO" id="GO:0051301">
    <property type="term" value="P:cell division"/>
    <property type="evidence" value="ECO:0007669"/>
    <property type="project" value="UniProtKB-KW"/>
</dbReference>